<reference evidence="1 2" key="1">
    <citation type="submission" date="2024-06" db="EMBL/GenBank/DDBJ databases">
        <title>The Natural Products Discovery Center: Release of the First 8490 Sequenced Strains for Exploring Actinobacteria Biosynthetic Diversity.</title>
        <authorList>
            <person name="Kalkreuter E."/>
            <person name="Kautsar S.A."/>
            <person name="Yang D."/>
            <person name="Bader C.D."/>
            <person name="Teijaro C.N."/>
            <person name="Fluegel L."/>
            <person name="Davis C.M."/>
            <person name="Simpson J.R."/>
            <person name="Lauterbach L."/>
            <person name="Steele A.D."/>
            <person name="Gui C."/>
            <person name="Meng S."/>
            <person name="Li G."/>
            <person name="Viehrig K."/>
            <person name="Ye F."/>
            <person name="Su P."/>
            <person name="Kiefer A.F."/>
            <person name="Nichols A."/>
            <person name="Cepeda A.J."/>
            <person name="Yan W."/>
            <person name="Fan B."/>
            <person name="Jiang Y."/>
            <person name="Adhikari A."/>
            <person name="Zheng C.-J."/>
            <person name="Schuster L."/>
            <person name="Cowan T.M."/>
            <person name="Smanski M.J."/>
            <person name="Chevrette M.G."/>
            <person name="De Carvalho L.P.S."/>
            <person name="Shen B."/>
        </authorList>
    </citation>
    <scope>NUCLEOTIDE SEQUENCE [LARGE SCALE GENOMIC DNA]</scope>
    <source>
        <strain evidence="1 2">NPDC050671</strain>
    </source>
</reference>
<evidence type="ECO:0008006" key="3">
    <source>
        <dbReference type="Google" id="ProtNLM"/>
    </source>
</evidence>
<name>A0ABV3F1V3_9NOCA</name>
<dbReference type="RefSeq" id="WP_357972869.1">
    <property type="nucleotide sequence ID" value="NZ_JBFAIH010000001.1"/>
</dbReference>
<evidence type="ECO:0000313" key="2">
    <source>
        <dbReference type="Proteomes" id="UP001551658"/>
    </source>
</evidence>
<evidence type="ECO:0000313" key="1">
    <source>
        <dbReference type="EMBL" id="MEV0361684.1"/>
    </source>
</evidence>
<dbReference type="EMBL" id="JBFAIH010000001">
    <property type="protein sequence ID" value="MEV0361684.1"/>
    <property type="molecule type" value="Genomic_DNA"/>
</dbReference>
<comment type="caution">
    <text evidence="1">The sequence shown here is derived from an EMBL/GenBank/DDBJ whole genome shotgun (WGS) entry which is preliminary data.</text>
</comment>
<gene>
    <name evidence="1" type="ORF">AB0H72_03190</name>
</gene>
<proteinExistence type="predicted"/>
<accession>A0ABV3F1V3</accession>
<protein>
    <recommendedName>
        <fullName evidence="3">Quinol monooxygenase YgiN</fullName>
    </recommendedName>
</protein>
<dbReference type="InterPro" id="IPR011008">
    <property type="entry name" value="Dimeric_a/b-barrel"/>
</dbReference>
<keyword evidence="2" id="KW-1185">Reference proteome</keyword>
<dbReference type="Proteomes" id="UP001551658">
    <property type="component" value="Unassembled WGS sequence"/>
</dbReference>
<dbReference type="SUPFAM" id="SSF54909">
    <property type="entry name" value="Dimeric alpha+beta barrel"/>
    <property type="match status" value="1"/>
</dbReference>
<sequence length="124" mass="14228">MSILFHNTMRITDGHLEQFEEAVQRAVAFVEEHGPQLMVQVFLDEDRGLAHSFQLYRDSEAVLAHWKLSDPYIQDVMEHCSIQSFETYGEMSDEVLDGLRAGPVGEVTVRRALTGFTRFRPSVR</sequence>
<organism evidence="1 2">
    <name type="scientific">Nocardia fusca</name>
    <dbReference type="NCBI Taxonomy" id="941183"/>
    <lineage>
        <taxon>Bacteria</taxon>
        <taxon>Bacillati</taxon>
        <taxon>Actinomycetota</taxon>
        <taxon>Actinomycetes</taxon>
        <taxon>Mycobacteriales</taxon>
        <taxon>Nocardiaceae</taxon>
        <taxon>Nocardia</taxon>
    </lineage>
</organism>
<dbReference type="Gene3D" id="3.30.70.100">
    <property type="match status" value="1"/>
</dbReference>